<organism evidence="1 2">
    <name type="scientific">Scortum barcoo</name>
    <name type="common">barcoo grunter</name>
    <dbReference type="NCBI Taxonomy" id="214431"/>
    <lineage>
        <taxon>Eukaryota</taxon>
        <taxon>Metazoa</taxon>
        <taxon>Chordata</taxon>
        <taxon>Craniata</taxon>
        <taxon>Vertebrata</taxon>
        <taxon>Euteleostomi</taxon>
        <taxon>Actinopterygii</taxon>
        <taxon>Neopterygii</taxon>
        <taxon>Teleostei</taxon>
        <taxon>Neoteleostei</taxon>
        <taxon>Acanthomorphata</taxon>
        <taxon>Eupercaria</taxon>
        <taxon>Centrarchiformes</taxon>
        <taxon>Terapontoidei</taxon>
        <taxon>Terapontidae</taxon>
        <taxon>Scortum</taxon>
    </lineage>
</organism>
<protein>
    <submittedName>
        <fullName evidence="1">Uncharacterized protein</fullName>
    </submittedName>
</protein>
<evidence type="ECO:0000313" key="2">
    <source>
        <dbReference type="Proteomes" id="UP000831701"/>
    </source>
</evidence>
<comment type="caution">
    <text evidence="1">The sequence shown here is derived from an EMBL/GenBank/DDBJ whole genome shotgun (WGS) entry which is preliminary data.</text>
</comment>
<accession>A0ACB8WDD8</accession>
<evidence type="ECO:0000313" key="1">
    <source>
        <dbReference type="EMBL" id="KAI3365759.1"/>
    </source>
</evidence>
<dbReference type="EMBL" id="CM041541">
    <property type="protein sequence ID" value="KAI3365759.1"/>
    <property type="molecule type" value="Genomic_DNA"/>
</dbReference>
<name>A0ACB8WDD8_9TELE</name>
<gene>
    <name evidence="1" type="ORF">L3Q82_000699</name>
</gene>
<proteinExistence type="predicted"/>
<reference evidence="1" key="1">
    <citation type="submission" date="2022-04" db="EMBL/GenBank/DDBJ databases">
        <title>Jade perch genome.</title>
        <authorList>
            <person name="Chao B."/>
        </authorList>
    </citation>
    <scope>NUCLEOTIDE SEQUENCE</scope>
    <source>
        <strain evidence="1">CB-2022</strain>
    </source>
</reference>
<sequence length="143" mass="15702">MKFCIPLVSAGIRVYDETETEVDADVFEELVQQPNPGVFTIRFNQGYQGITSGSPLVDAETSSSLEISACSSDDTIILDEDGSPSRKRQKLDSKAKQVVESALTKKPGGDRIMKEYIRTKGLTDSSRRQMVNILAADMTEIHG</sequence>
<keyword evidence="2" id="KW-1185">Reference proteome</keyword>
<dbReference type="Proteomes" id="UP000831701">
    <property type="component" value="Chromosome 11"/>
</dbReference>